<dbReference type="PROSITE" id="PS50987">
    <property type="entry name" value="HTH_ARSR_2"/>
    <property type="match status" value="1"/>
</dbReference>
<evidence type="ECO:0000259" key="4">
    <source>
        <dbReference type="PROSITE" id="PS50987"/>
    </source>
</evidence>
<dbReference type="SUPFAM" id="SSF46785">
    <property type="entry name" value="Winged helix' DNA-binding domain"/>
    <property type="match status" value="1"/>
</dbReference>
<keyword evidence="2" id="KW-0238">DNA-binding</keyword>
<comment type="caution">
    <text evidence="5">The sequence shown here is derived from an EMBL/GenBank/DDBJ whole genome shotgun (WGS) entry which is preliminary data.</text>
</comment>
<evidence type="ECO:0000256" key="2">
    <source>
        <dbReference type="ARBA" id="ARBA00023125"/>
    </source>
</evidence>
<dbReference type="Gene3D" id="1.10.10.10">
    <property type="entry name" value="Winged helix-like DNA-binding domain superfamily/Winged helix DNA-binding domain"/>
    <property type="match status" value="1"/>
</dbReference>
<dbReference type="NCBIfam" id="NF033788">
    <property type="entry name" value="HTH_metalloreg"/>
    <property type="match status" value="1"/>
</dbReference>
<dbReference type="PANTHER" id="PTHR43132:SF2">
    <property type="entry name" value="ARSENICAL RESISTANCE OPERON REPRESSOR ARSR-RELATED"/>
    <property type="match status" value="1"/>
</dbReference>
<evidence type="ECO:0000313" key="5">
    <source>
        <dbReference type="EMBL" id="MPN08386.1"/>
    </source>
</evidence>
<dbReference type="InterPro" id="IPR036390">
    <property type="entry name" value="WH_DNA-bd_sf"/>
</dbReference>
<accession>A0A645F422</accession>
<dbReference type="InterPro" id="IPR036388">
    <property type="entry name" value="WH-like_DNA-bd_sf"/>
</dbReference>
<dbReference type="InterPro" id="IPR011991">
    <property type="entry name" value="ArsR-like_HTH"/>
</dbReference>
<keyword evidence="1" id="KW-0805">Transcription regulation</keyword>
<dbReference type="CDD" id="cd00090">
    <property type="entry name" value="HTH_ARSR"/>
    <property type="match status" value="1"/>
</dbReference>
<sequence length="103" mass="11745">MALSKKDQRFIREGAAKAAAMLRAIGNEHRMLVLCLLIEYEELTVGAMLEHVPLSQSSLSQHLAKMREEGLVSFRRESQTLHYRIDNPDVEKLMTTLKAMFCP</sequence>
<dbReference type="GO" id="GO:0003700">
    <property type="term" value="F:DNA-binding transcription factor activity"/>
    <property type="evidence" value="ECO:0007669"/>
    <property type="project" value="InterPro"/>
</dbReference>
<evidence type="ECO:0000256" key="3">
    <source>
        <dbReference type="ARBA" id="ARBA00023163"/>
    </source>
</evidence>
<protein>
    <submittedName>
        <fullName evidence="5">Transcriptional activator HlyU</fullName>
    </submittedName>
</protein>
<feature type="domain" description="HTH arsR-type" evidence="4">
    <location>
        <begin position="10"/>
        <end position="103"/>
    </location>
</feature>
<dbReference type="AlphaFoldDB" id="A0A645F422"/>
<name>A0A645F422_9ZZZZ</name>
<reference evidence="5" key="1">
    <citation type="submission" date="2019-08" db="EMBL/GenBank/DDBJ databases">
        <authorList>
            <person name="Kucharzyk K."/>
            <person name="Murdoch R.W."/>
            <person name="Higgins S."/>
            <person name="Loffler F."/>
        </authorList>
    </citation>
    <scope>NUCLEOTIDE SEQUENCE</scope>
</reference>
<keyword evidence="3" id="KW-0804">Transcription</keyword>
<dbReference type="SMART" id="SM00418">
    <property type="entry name" value="HTH_ARSR"/>
    <property type="match status" value="1"/>
</dbReference>
<proteinExistence type="predicted"/>
<dbReference type="PANTHER" id="PTHR43132">
    <property type="entry name" value="ARSENICAL RESISTANCE OPERON REPRESSOR ARSR-RELATED"/>
    <property type="match status" value="1"/>
</dbReference>
<gene>
    <name evidence="5" type="primary">hlyU_6</name>
    <name evidence="5" type="ORF">SDC9_155668</name>
</gene>
<dbReference type="PRINTS" id="PR00778">
    <property type="entry name" value="HTHARSR"/>
</dbReference>
<dbReference type="InterPro" id="IPR001845">
    <property type="entry name" value="HTH_ArsR_DNA-bd_dom"/>
</dbReference>
<dbReference type="EMBL" id="VSSQ01054433">
    <property type="protein sequence ID" value="MPN08386.1"/>
    <property type="molecule type" value="Genomic_DNA"/>
</dbReference>
<dbReference type="Pfam" id="PF01022">
    <property type="entry name" value="HTH_5"/>
    <property type="match status" value="1"/>
</dbReference>
<organism evidence="5">
    <name type="scientific">bioreactor metagenome</name>
    <dbReference type="NCBI Taxonomy" id="1076179"/>
    <lineage>
        <taxon>unclassified sequences</taxon>
        <taxon>metagenomes</taxon>
        <taxon>ecological metagenomes</taxon>
    </lineage>
</organism>
<dbReference type="InterPro" id="IPR051011">
    <property type="entry name" value="Metal_resp_trans_reg"/>
</dbReference>
<dbReference type="GO" id="GO:0003677">
    <property type="term" value="F:DNA binding"/>
    <property type="evidence" value="ECO:0007669"/>
    <property type="project" value="UniProtKB-KW"/>
</dbReference>
<evidence type="ECO:0000256" key="1">
    <source>
        <dbReference type="ARBA" id="ARBA00023015"/>
    </source>
</evidence>